<dbReference type="PANTHER" id="PTHR11108:SF1">
    <property type="entry name" value="FERROCHELATASE, MITOCHONDRIAL"/>
    <property type="match status" value="1"/>
</dbReference>
<reference evidence="11 12" key="1">
    <citation type="submission" date="2016-03" db="EMBL/GenBank/DDBJ databases">
        <title>Acetic acid bacteria sequencing.</title>
        <authorList>
            <person name="Brandt J."/>
            <person name="Jakob F."/>
            <person name="Vogel R.F."/>
        </authorList>
    </citation>
    <scope>NUCLEOTIDE SEQUENCE [LARGE SCALE GENOMIC DNA]</scope>
    <source>
        <strain evidence="11 12">TMW2.1153</strain>
    </source>
</reference>
<comment type="function">
    <text evidence="9 10">Catalyzes the ferrous insertion into protoporphyrin IX.</text>
</comment>
<dbReference type="InterPro" id="IPR033644">
    <property type="entry name" value="Ferrochelatase_C"/>
</dbReference>
<dbReference type="eggNOG" id="COG0276">
    <property type="taxonomic scope" value="Bacteria"/>
</dbReference>
<dbReference type="FunFam" id="3.40.50.1400:FF:000002">
    <property type="entry name" value="Ferrochelatase"/>
    <property type="match status" value="1"/>
</dbReference>
<dbReference type="CDD" id="cd00419">
    <property type="entry name" value="Ferrochelatase_C"/>
    <property type="match status" value="1"/>
</dbReference>
<evidence type="ECO:0000313" key="11">
    <source>
        <dbReference type="EMBL" id="AQS83514.1"/>
    </source>
</evidence>
<dbReference type="GO" id="GO:0005737">
    <property type="term" value="C:cytoplasm"/>
    <property type="evidence" value="ECO:0007669"/>
    <property type="project" value="UniProtKB-SubCell"/>
</dbReference>
<evidence type="ECO:0000256" key="4">
    <source>
        <dbReference type="ARBA" id="ARBA00023004"/>
    </source>
</evidence>
<dbReference type="RefSeq" id="WP_077811549.1">
    <property type="nucleotide sequence ID" value="NZ_CP014692.1"/>
</dbReference>
<dbReference type="Pfam" id="PF00762">
    <property type="entry name" value="Ferrochelatase"/>
    <property type="match status" value="1"/>
</dbReference>
<gene>
    <name evidence="9 11" type="primary">hemH</name>
    <name evidence="11" type="ORF">A0U92_00665</name>
</gene>
<comment type="pathway">
    <text evidence="9 10">Porphyrin-containing compound metabolism; protoheme biosynthesis; protoheme from protoporphyrin-IX: step 1/1.</text>
</comment>
<dbReference type="UniPathway" id="UPA00252">
    <property type="reaction ID" value="UER00325"/>
</dbReference>
<comment type="similarity">
    <text evidence="1 9 10">Belongs to the ferrochelatase family.</text>
</comment>
<evidence type="ECO:0000256" key="10">
    <source>
        <dbReference type="RuleBase" id="RU000607"/>
    </source>
</evidence>
<keyword evidence="6 9" id="KW-0456">Lyase</keyword>
<dbReference type="HAMAP" id="MF_00323">
    <property type="entry name" value="Ferrochelatase"/>
    <property type="match status" value="1"/>
</dbReference>
<comment type="catalytic activity">
    <reaction evidence="9 10">
        <text>heme b + 2 H(+) = protoporphyrin IX + Fe(2+)</text>
        <dbReference type="Rhea" id="RHEA:22584"/>
        <dbReference type="ChEBI" id="CHEBI:15378"/>
        <dbReference type="ChEBI" id="CHEBI:29033"/>
        <dbReference type="ChEBI" id="CHEBI:57306"/>
        <dbReference type="ChEBI" id="CHEBI:60344"/>
        <dbReference type="EC" id="4.98.1.1"/>
    </reaction>
</comment>
<dbReference type="PANTHER" id="PTHR11108">
    <property type="entry name" value="FERROCHELATASE"/>
    <property type="match status" value="1"/>
</dbReference>
<evidence type="ECO:0000256" key="5">
    <source>
        <dbReference type="ARBA" id="ARBA00023133"/>
    </source>
</evidence>
<evidence type="ECO:0000256" key="8">
    <source>
        <dbReference type="ARBA" id="ARBA00024536"/>
    </source>
</evidence>
<dbReference type="EC" id="4.98.1.1" evidence="9 10"/>
<sequence length="346" mass="38510">MAFIHVPSKKETAAPMGRGRIGVLLTNLGTPDDTSFGAVRRYLSEFLSDQRVIEANPAIWQPILQGVVLTVRPGRSGKAYKRIWNEEQNESPLRTYTRGQAEQLAGRFHADGVRVSWGMRYGSPSVAEAATELMRDGCDRILFMPLYPQYSATTTATANDQLFRFLMTVRRQPAIRTLPAFADDPVYIRALAETLQLSLSGLSERPQMIVTSFHGLPNEYVAKGDPYREDCERTVMALRAALAMSDEDMPLTFQSRFGPAKWLEPYTAPFVAGLPAKGITRVAIITPGFMADCIETLDELGNELRDEFMAAGGEELTLVPCLNTCPQAIDLLEHLARVELQGWMEF</sequence>
<evidence type="ECO:0000256" key="9">
    <source>
        <dbReference type="HAMAP-Rule" id="MF_00323"/>
    </source>
</evidence>
<feature type="binding site" evidence="9">
    <location>
        <position position="214"/>
    </location>
    <ligand>
        <name>Fe(2+)</name>
        <dbReference type="ChEBI" id="CHEBI:29033"/>
    </ligand>
</feature>
<dbReference type="EMBL" id="CP014692">
    <property type="protein sequence ID" value="AQS83514.1"/>
    <property type="molecule type" value="Genomic_DNA"/>
</dbReference>
<keyword evidence="4 9" id="KW-0408">Iron</keyword>
<dbReference type="GO" id="GO:0006783">
    <property type="term" value="P:heme biosynthetic process"/>
    <property type="evidence" value="ECO:0007669"/>
    <property type="project" value="UniProtKB-UniRule"/>
</dbReference>
<keyword evidence="7 9" id="KW-0627">Porphyrin biosynthesis</keyword>
<dbReference type="STRING" id="435.A0U92_00665"/>
<dbReference type="KEGG" id="aace:A0U92_00665"/>
<dbReference type="Proteomes" id="UP000188937">
    <property type="component" value="Chromosome"/>
</dbReference>
<dbReference type="GO" id="GO:0046872">
    <property type="term" value="F:metal ion binding"/>
    <property type="evidence" value="ECO:0007669"/>
    <property type="project" value="UniProtKB-KW"/>
</dbReference>
<evidence type="ECO:0000256" key="6">
    <source>
        <dbReference type="ARBA" id="ARBA00023239"/>
    </source>
</evidence>
<proteinExistence type="inferred from homology"/>
<name>A0A1U9KCI4_ACEAC</name>
<dbReference type="InterPro" id="IPR019772">
    <property type="entry name" value="Ferrochelatase_AS"/>
</dbReference>
<dbReference type="NCBIfam" id="TIGR00109">
    <property type="entry name" value="hemH"/>
    <property type="match status" value="1"/>
</dbReference>
<accession>A0A1U9KCI4</accession>
<dbReference type="SUPFAM" id="SSF53800">
    <property type="entry name" value="Chelatase"/>
    <property type="match status" value="1"/>
</dbReference>
<evidence type="ECO:0000313" key="12">
    <source>
        <dbReference type="Proteomes" id="UP000188937"/>
    </source>
</evidence>
<evidence type="ECO:0000256" key="1">
    <source>
        <dbReference type="ARBA" id="ARBA00007718"/>
    </source>
</evidence>
<dbReference type="InterPro" id="IPR001015">
    <property type="entry name" value="Ferrochelatase"/>
</dbReference>
<keyword evidence="5 9" id="KW-0350">Heme biosynthesis</keyword>
<comment type="subcellular location">
    <subcellularLocation>
        <location evidence="9 10">Cytoplasm</location>
    </subcellularLocation>
</comment>
<dbReference type="GO" id="GO:0004325">
    <property type="term" value="F:ferrochelatase activity"/>
    <property type="evidence" value="ECO:0007669"/>
    <property type="project" value="UniProtKB-UniRule"/>
</dbReference>
<dbReference type="InterPro" id="IPR033659">
    <property type="entry name" value="Ferrochelatase_N"/>
</dbReference>
<keyword evidence="12" id="KW-1185">Reference proteome</keyword>
<evidence type="ECO:0000256" key="3">
    <source>
        <dbReference type="ARBA" id="ARBA00022723"/>
    </source>
</evidence>
<dbReference type="OrthoDB" id="9809741at2"/>
<feature type="binding site" evidence="9">
    <location>
        <position position="295"/>
    </location>
    <ligand>
        <name>Fe(2+)</name>
        <dbReference type="ChEBI" id="CHEBI:29033"/>
    </ligand>
</feature>
<organism evidence="11 12">
    <name type="scientific">Acetobacter aceti</name>
    <dbReference type="NCBI Taxonomy" id="435"/>
    <lineage>
        <taxon>Bacteria</taxon>
        <taxon>Pseudomonadati</taxon>
        <taxon>Pseudomonadota</taxon>
        <taxon>Alphaproteobacteria</taxon>
        <taxon>Acetobacterales</taxon>
        <taxon>Acetobacteraceae</taxon>
        <taxon>Acetobacter</taxon>
        <taxon>Acetobacter subgen. Acetobacter</taxon>
    </lineage>
</organism>
<comment type="catalytic activity">
    <reaction evidence="8">
        <text>Fe-coproporphyrin III + 2 H(+) = coproporphyrin III + Fe(2+)</text>
        <dbReference type="Rhea" id="RHEA:49572"/>
        <dbReference type="ChEBI" id="CHEBI:15378"/>
        <dbReference type="ChEBI" id="CHEBI:29033"/>
        <dbReference type="ChEBI" id="CHEBI:68438"/>
        <dbReference type="ChEBI" id="CHEBI:131725"/>
        <dbReference type="EC" id="4.99.1.9"/>
    </reaction>
    <physiologicalReaction direction="right-to-left" evidence="8">
        <dbReference type="Rhea" id="RHEA:49574"/>
    </physiologicalReaction>
</comment>
<dbReference type="PROSITE" id="PS00534">
    <property type="entry name" value="FERROCHELATASE"/>
    <property type="match status" value="1"/>
</dbReference>
<dbReference type="AlphaFoldDB" id="A0A1U9KCI4"/>
<dbReference type="Gene3D" id="3.40.50.1400">
    <property type="match status" value="2"/>
</dbReference>
<dbReference type="CDD" id="cd03411">
    <property type="entry name" value="Ferrochelatase_N"/>
    <property type="match status" value="1"/>
</dbReference>
<keyword evidence="3 9" id="KW-0479">Metal-binding</keyword>
<evidence type="ECO:0000256" key="2">
    <source>
        <dbReference type="ARBA" id="ARBA00022490"/>
    </source>
</evidence>
<protein>
    <recommendedName>
        <fullName evidence="9 10">Ferrochelatase</fullName>
        <ecNumber evidence="9 10">4.98.1.1</ecNumber>
    </recommendedName>
    <alternativeName>
        <fullName evidence="9">Heme synthase</fullName>
    </alternativeName>
    <alternativeName>
        <fullName evidence="9">Protoheme ferro-lyase</fullName>
    </alternativeName>
</protein>
<keyword evidence="2 9" id="KW-0963">Cytoplasm</keyword>
<evidence type="ECO:0000256" key="7">
    <source>
        <dbReference type="ARBA" id="ARBA00023244"/>
    </source>
</evidence>